<organism evidence="1 2">
    <name type="scientific">Periplaneta americana</name>
    <name type="common">American cockroach</name>
    <name type="synonym">Blatta americana</name>
    <dbReference type="NCBI Taxonomy" id="6978"/>
    <lineage>
        <taxon>Eukaryota</taxon>
        <taxon>Metazoa</taxon>
        <taxon>Ecdysozoa</taxon>
        <taxon>Arthropoda</taxon>
        <taxon>Hexapoda</taxon>
        <taxon>Insecta</taxon>
        <taxon>Pterygota</taxon>
        <taxon>Neoptera</taxon>
        <taxon>Polyneoptera</taxon>
        <taxon>Dictyoptera</taxon>
        <taxon>Blattodea</taxon>
        <taxon>Blattoidea</taxon>
        <taxon>Blattidae</taxon>
        <taxon>Blattinae</taxon>
        <taxon>Periplaneta</taxon>
    </lineage>
</organism>
<evidence type="ECO:0000313" key="1">
    <source>
        <dbReference type="EMBL" id="KAJ4441528.1"/>
    </source>
</evidence>
<proteinExistence type="predicted"/>
<protein>
    <recommendedName>
        <fullName evidence="3">Transposase Tc1-like domain-containing protein</fullName>
    </recommendedName>
</protein>
<evidence type="ECO:0008006" key="3">
    <source>
        <dbReference type="Google" id="ProtNLM"/>
    </source>
</evidence>
<reference evidence="1 2" key="1">
    <citation type="journal article" date="2022" name="Allergy">
        <title>Genome assembly and annotation of Periplaneta americana reveal a comprehensive cockroach allergen profile.</title>
        <authorList>
            <person name="Wang L."/>
            <person name="Xiong Q."/>
            <person name="Saelim N."/>
            <person name="Wang L."/>
            <person name="Nong W."/>
            <person name="Wan A.T."/>
            <person name="Shi M."/>
            <person name="Liu X."/>
            <person name="Cao Q."/>
            <person name="Hui J.H.L."/>
            <person name="Sookrung N."/>
            <person name="Leung T.F."/>
            <person name="Tungtrongchitr A."/>
            <person name="Tsui S.K.W."/>
        </authorList>
    </citation>
    <scope>NUCLEOTIDE SEQUENCE [LARGE SCALE GENOMIC DNA]</scope>
    <source>
        <strain evidence="1">PWHHKU_190912</strain>
    </source>
</reference>
<accession>A0ABQ8T6E9</accession>
<name>A0ABQ8T6E9_PERAM</name>
<sequence length="163" mass="18598">MAGLCEGDNEPPGSLEAICKPRVTNAAQDRFLCLRALRGRTSTASMLRSALQNVGNVIVSTQIIRNGLHARRPLRCAVIRRGNREPRVLWCQHEDWTGDQWGQVLFTDESHFGLHPDSRRIRIWRQPGQAERLRYVQKVHKFQVGSIMIWGGIKANRKTLTSF</sequence>
<dbReference type="InterPro" id="IPR036397">
    <property type="entry name" value="RNaseH_sf"/>
</dbReference>
<dbReference type="EMBL" id="JAJSOF020000015">
    <property type="protein sequence ID" value="KAJ4441528.1"/>
    <property type="molecule type" value="Genomic_DNA"/>
</dbReference>
<dbReference type="Gene3D" id="3.30.420.10">
    <property type="entry name" value="Ribonuclease H-like superfamily/Ribonuclease H"/>
    <property type="match status" value="1"/>
</dbReference>
<keyword evidence="2" id="KW-1185">Reference proteome</keyword>
<evidence type="ECO:0000313" key="2">
    <source>
        <dbReference type="Proteomes" id="UP001148838"/>
    </source>
</evidence>
<dbReference type="Proteomes" id="UP001148838">
    <property type="component" value="Unassembled WGS sequence"/>
</dbReference>
<gene>
    <name evidence="1" type="ORF">ANN_11384</name>
</gene>
<comment type="caution">
    <text evidence="1">The sequence shown here is derived from an EMBL/GenBank/DDBJ whole genome shotgun (WGS) entry which is preliminary data.</text>
</comment>